<sequence>MLKKAGIVFAGVASLFMIGGTGMASAGEVEGHDFAPGAREIVHKDNVIGVDQVSVADGAAANALQCVSVAKPQIPVAVGLVAVAAAVQDIKPNVGLPEINVLGGHNGDTTTSTVINEQTGNNSCAGGNGNGAGGNEDSDGAGVVGVSEAPGVAIANLTGEANG</sequence>
<keyword evidence="2" id="KW-0732">Signal</keyword>
<protein>
    <submittedName>
        <fullName evidence="3">Putative secreted protein</fullName>
    </submittedName>
</protein>
<reference evidence="3 4" key="1">
    <citation type="journal article" date="2012" name="BMC Genomics">
        <title>Complete genome sequence of Saccharothrix espanaensis DSM 44229T and comparison to the other completely sequenced Pseudonocardiaceae.</title>
        <authorList>
            <person name="Strobel T."/>
            <person name="Al-Dilaimi A."/>
            <person name="Blom J."/>
            <person name="Gessner A."/>
            <person name="Kalinowski J."/>
            <person name="Luzhetska M."/>
            <person name="Puhler A."/>
            <person name="Szczepanowski R."/>
            <person name="Bechthold A."/>
            <person name="Ruckert C."/>
        </authorList>
    </citation>
    <scope>NUCLEOTIDE SEQUENCE [LARGE SCALE GENOMIC DNA]</scope>
    <source>
        <strain evidence="4">ATCC 51144 / DSM 44229 / JCM 9112 / NBRC 15066 / NRRL 15764</strain>
    </source>
</reference>
<dbReference type="HOGENOM" id="CLU_1625868_0_0_11"/>
<evidence type="ECO:0000256" key="1">
    <source>
        <dbReference type="SAM" id="MobiDB-lite"/>
    </source>
</evidence>
<feature type="signal peptide" evidence="2">
    <location>
        <begin position="1"/>
        <end position="26"/>
    </location>
</feature>
<feature type="chain" id="PRO_5003833969" evidence="2">
    <location>
        <begin position="27"/>
        <end position="163"/>
    </location>
</feature>
<accession>K0JZD3</accession>
<name>K0JZD3_SACES</name>
<evidence type="ECO:0000256" key="2">
    <source>
        <dbReference type="SAM" id="SignalP"/>
    </source>
</evidence>
<organism evidence="3 4">
    <name type="scientific">Saccharothrix espanaensis (strain ATCC 51144 / DSM 44229 / JCM 9112 / NBRC 15066 / NRRL 15764)</name>
    <dbReference type="NCBI Taxonomy" id="1179773"/>
    <lineage>
        <taxon>Bacteria</taxon>
        <taxon>Bacillati</taxon>
        <taxon>Actinomycetota</taxon>
        <taxon>Actinomycetes</taxon>
        <taxon>Pseudonocardiales</taxon>
        <taxon>Pseudonocardiaceae</taxon>
        <taxon>Saccharothrix</taxon>
    </lineage>
</organism>
<proteinExistence type="predicted"/>
<feature type="region of interest" description="Disordered" evidence="1">
    <location>
        <begin position="116"/>
        <end position="143"/>
    </location>
</feature>
<keyword evidence="4" id="KW-1185">Reference proteome</keyword>
<dbReference type="PATRIC" id="fig|1179773.3.peg.2278"/>
<evidence type="ECO:0000313" key="3">
    <source>
        <dbReference type="EMBL" id="CCH29603.1"/>
    </source>
</evidence>
<dbReference type="Proteomes" id="UP000006281">
    <property type="component" value="Chromosome"/>
</dbReference>
<dbReference type="RefSeq" id="WP_015099715.1">
    <property type="nucleotide sequence ID" value="NC_019673.1"/>
</dbReference>
<dbReference type="AlphaFoldDB" id="K0JZD3"/>
<dbReference type="EMBL" id="HE804045">
    <property type="protein sequence ID" value="CCH29603.1"/>
    <property type="molecule type" value="Genomic_DNA"/>
</dbReference>
<gene>
    <name evidence="3" type="ordered locus">BN6_22830</name>
</gene>
<evidence type="ECO:0000313" key="4">
    <source>
        <dbReference type="Proteomes" id="UP000006281"/>
    </source>
</evidence>
<dbReference type="KEGG" id="sesp:BN6_22830"/>